<protein>
    <recommendedName>
        <fullName evidence="1">Doubled CXXCH motif domain-containing protein</fullName>
    </recommendedName>
</protein>
<reference evidence="2 3" key="1">
    <citation type="journal article" date="2020" name="Microorganisms">
        <title>Osmotic Adaptation and Compatible Solute Biosynthesis of Phototrophic Bacteria as Revealed from Genome Analyses.</title>
        <authorList>
            <person name="Imhoff J.F."/>
            <person name="Rahn T."/>
            <person name="Kunzel S."/>
            <person name="Keller A."/>
            <person name="Neulinger S.C."/>
        </authorList>
    </citation>
    <scope>NUCLEOTIDE SEQUENCE [LARGE SCALE GENOMIC DNA]</scope>
    <source>
        <strain evidence="2 3">DSM 15116</strain>
    </source>
</reference>
<evidence type="ECO:0000259" key="1">
    <source>
        <dbReference type="Pfam" id="PF09699"/>
    </source>
</evidence>
<evidence type="ECO:0000313" key="2">
    <source>
        <dbReference type="EMBL" id="MBK1727694.1"/>
    </source>
</evidence>
<organism evidence="2 3">
    <name type="scientific">Halorhodospira neutriphila</name>
    <dbReference type="NCBI Taxonomy" id="168379"/>
    <lineage>
        <taxon>Bacteria</taxon>
        <taxon>Pseudomonadati</taxon>
        <taxon>Pseudomonadota</taxon>
        <taxon>Gammaproteobacteria</taxon>
        <taxon>Chromatiales</taxon>
        <taxon>Ectothiorhodospiraceae</taxon>
        <taxon>Halorhodospira</taxon>
    </lineage>
</organism>
<dbReference type="EMBL" id="NRSH01000231">
    <property type="protein sequence ID" value="MBK1727694.1"/>
    <property type="molecule type" value="Genomic_DNA"/>
</dbReference>
<feature type="non-terminal residue" evidence="2">
    <location>
        <position position="1"/>
    </location>
</feature>
<accession>A0ABS1EB93</accession>
<dbReference type="Proteomes" id="UP000738126">
    <property type="component" value="Unassembled WGS sequence"/>
</dbReference>
<dbReference type="SUPFAM" id="SSF48695">
    <property type="entry name" value="Multiheme cytochromes"/>
    <property type="match status" value="1"/>
</dbReference>
<dbReference type="InterPro" id="IPR036280">
    <property type="entry name" value="Multihaem_cyt_sf"/>
</dbReference>
<feature type="domain" description="Doubled CXXCH motif" evidence="1">
    <location>
        <begin position="17"/>
        <end position="49"/>
    </location>
</feature>
<sequence>ACSAAGPARARAHRLAACVDCHAAPAAEQARNGVGAGEAPAFCASCHDYAGVQAGCFQCHSNERGAR</sequence>
<dbReference type="InterPro" id="IPR010177">
    <property type="entry name" value="Paired_CXXCH_1"/>
</dbReference>
<keyword evidence="3" id="KW-1185">Reference proteome</keyword>
<dbReference type="RefSeq" id="WP_338034653.1">
    <property type="nucleotide sequence ID" value="NZ_NRSH01000231.1"/>
</dbReference>
<comment type="caution">
    <text evidence="2">The sequence shown here is derived from an EMBL/GenBank/DDBJ whole genome shotgun (WGS) entry which is preliminary data.</text>
</comment>
<proteinExistence type="predicted"/>
<evidence type="ECO:0000313" key="3">
    <source>
        <dbReference type="Proteomes" id="UP000738126"/>
    </source>
</evidence>
<dbReference type="Pfam" id="PF09699">
    <property type="entry name" value="Paired_CXXCH_1"/>
    <property type="match status" value="1"/>
</dbReference>
<name>A0ABS1EB93_9GAMM</name>
<gene>
    <name evidence="2" type="ORF">CKO13_11870</name>
</gene>
<dbReference type="Gene3D" id="3.90.10.10">
    <property type="entry name" value="Cytochrome C3"/>
    <property type="match status" value="1"/>
</dbReference>